<sequence length="292" mass="30907">MDVESVAAELFGLLPSEFTAARDEYVARARKAGDRELAAQIAALRKPTLAVWTAGLLARRRPKEAEGLLVLGEALRTAHRTLDAAQLRRLSHDQHVVIGRLARTARALAAEAGQTVSEPVLHEVEQILQAVLADADVAAQWKAGRLAKAPDAVRGFTGLEPLPGAAPPRRTQPRPAEPETERHQAPAPGARAGQARRKRLEAARTEAAEALAEAGRLEAGQATAKELADRAATAVAAAEKDVTAAAQRLETARAASTDANARYREAGRAAAKARTRAETAARKLEKLTGAEG</sequence>
<dbReference type="AlphaFoldDB" id="A0A5P2CVP3"/>
<organism evidence="2 3">
    <name type="scientific">Streptomyces venezuelae</name>
    <dbReference type="NCBI Taxonomy" id="54571"/>
    <lineage>
        <taxon>Bacteria</taxon>
        <taxon>Bacillati</taxon>
        <taxon>Actinomycetota</taxon>
        <taxon>Actinomycetes</taxon>
        <taxon>Kitasatosporales</taxon>
        <taxon>Streptomycetaceae</taxon>
        <taxon>Streptomyces</taxon>
    </lineage>
</organism>
<evidence type="ECO:0000313" key="2">
    <source>
        <dbReference type="EMBL" id="QES46513.1"/>
    </source>
</evidence>
<dbReference type="EMBL" id="CP029190">
    <property type="protein sequence ID" value="QES46513.1"/>
    <property type="molecule type" value="Genomic_DNA"/>
</dbReference>
<dbReference type="Proteomes" id="UP000325211">
    <property type="component" value="Chromosome"/>
</dbReference>
<proteinExistence type="predicted"/>
<evidence type="ECO:0000313" key="3">
    <source>
        <dbReference type="Proteomes" id="UP000325211"/>
    </source>
</evidence>
<accession>A0A5P2CVP3</accession>
<protein>
    <submittedName>
        <fullName evidence="2">Uncharacterized protein</fullName>
    </submittedName>
</protein>
<feature type="region of interest" description="Disordered" evidence="1">
    <location>
        <begin position="157"/>
        <end position="203"/>
    </location>
</feature>
<dbReference type="OrthoDB" id="3541690at2"/>
<dbReference type="RefSeq" id="WP_150205342.1">
    <property type="nucleotide sequence ID" value="NZ_CP029190.1"/>
</dbReference>
<feature type="region of interest" description="Disordered" evidence="1">
    <location>
        <begin position="272"/>
        <end position="292"/>
    </location>
</feature>
<name>A0A5P2CVP3_STRVZ</name>
<reference evidence="2 3" key="1">
    <citation type="submission" date="2018-05" db="EMBL/GenBank/DDBJ databases">
        <title>Streptomyces venezuelae.</title>
        <authorList>
            <person name="Kim W."/>
            <person name="Lee N."/>
            <person name="Cho B.-K."/>
        </authorList>
    </citation>
    <scope>NUCLEOTIDE SEQUENCE [LARGE SCALE GENOMIC DNA]</scope>
    <source>
        <strain evidence="2 3">ATCC 21782</strain>
    </source>
</reference>
<gene>
    <name evidence="2" type="ORF">DEJ50_00195</name>
</gene>
<evidence type="ECO:0000256" key="1">
    <source>
        <dbReference type="SAM" id="MobiDB-lite"/>
    </source>
</evidence>
<feature type="compositionally biased region" description="Basic and acidic residues" evidence="1">
    <location>
        <begin position="275"/>
        <end position="292"/>
    </location>
</feature>